<reference evidence="2" key="1">
    <citation type="submission" date="2018-09" db="EMBL/GenBank/DDBJ databases">
        <title>Complete genome of Klebsiella pneumoniae phage Pylas.</title>
        <authorList>
            <person name="Powell J.E."/>
            <person name="Lessor L."/>
            <person name="O'Leary C.J."/>
            <person name="Liu M."/>
        </authorList>
    </citation>
    <scope>NUCLEOTIDE SEQUENCE [LARGE SCALE GENOMIC DNA]</scope>
</reference>
<dbReference type="EMBL" id="MH899585">
    <property type="protein sequence ID" value="AYP69302.1"/>
    <property type="molecule type" value="Genomic_DNA"/>
</dbReference>
<dbReference type="Proteomes" id="UP000278488">
    <property type="component" value="Segment"/>
</dbReference>
<evidence type="ECO:0000313" key="1">
    <source>
        <dbReference type="EMBL" id="AYP69302.1"/>
    </source>
</evidence>
<proteinExistence type="predicted"/>
<evidence type="ECO:0000313" key="2">
    <source>
        <dbReference type="Proteomes" id="UP000278488"/>
    </source>
</evidence>
<accession>A0A3G3BYC8</accession>
<gene>
    <name evidence="1" type="ORF">Pylas_048</name>
</gene>
<name>A0A3G3BYC8_9CAUD</name>
<organism evidence="1 2">
    <name type="scientific">Klebsiella phage Pylas</name>
    <dbReference type="NCBI Taxonomy" id="2419682"/>
    <lineage>
        <taxon>Viruses</taxon>
        <taxon>Duplodnaviria</taxon>
        <taxon>Heunggongvirae</taxon>
        <taxon>Uroviricota</taxon>
        <taxon>Caudoviricetes</taxon>
        <taxon>Schitoviridae</taxon>
        <taxon>Humphriesvirinae</taxon>
        <taxon>Pylasvirus</taxon>
        <taxon>Pylasvirus pylas</taxon>
    </lineage>
</organism>
<sequence>MRYAFVISKLIAVEYTILRDGLPTQLLESRYTDVGMSRTYFLEVSAITDELFDFMAELKSEGREYRLMDLLDSPPDLPEVNLDNETPDF</sequence>
<protein>
    <submittedName>
        <fullName evidence="1">Uncharacterized protein</fullName>
    </submittedName>
</protein>
<keyword evidence="2" id="KW-1185">Reference proteome</keyword>